<dbReference type="PANTHER" id="PTHR33362:SF2">
    <property type="entry name" value="TRAP TRANSPORTER LARGE PERMEASE PROTEIN"/>
    <property type="match status" value="1"/>
</dbReference>
<gene>
    <name evidence="9" type="ORF">CX676_05910</name>
</gene>
<sequence length="430" mass="44735">MTLILLFGGLLALVLLGLPVLLAIGLTSTAGIFVLPGVNFALFAQRTFAMIDSFSLLALPYFILAGALMAKGGLSRALVGFAQTLVGHLRGSLGHTSVVACTAMANVSGSSAAEAATVGSILIPEMKRQGYPGGLASAIVAVSAIIGPIIPPSMTMIVYGAMTGVSIGGLFLAGIVPGLLLAATLMLFIRVLAGTGRYPALARHGQRATLRQLLGAIRQAWVALLAPFIILGGIFAGVFTATEAGVVACLYSALVSMVIYREIGWRDLPQIILDAAVTTAMVVGIIAVTGALGWILSYLSFNDMVLGFLRGVSDNGHVVLILMLAIVLILTMFLESLSVLIVFVPIATYVGQAYGFDPLQLGVLMIVANQIGAVSPPVAVLLFITNAIAKVPYLETVRAVLPFLGLLMAYLILLVFVPHLSTTVPGLIRP</sequence>
<feature type="transmembrane region" description="Helical" evidence="7">
    <location>
        <begin position="130"/>
        <end position="150"/>
    </location>
</feature>
<dbReference type="RefSeq" id="WP_101751789.1">
    <property type="nucleotide sequence ID" value="NZ_CP025430.1"/>
</dbReference>
<dbReference type="Proteomes" id="UP000234530">
    <property type="component" value="Chromosome"/>
</dbReference>
<dbReference type="KEGG" id="pzh:CX676_05910"/>
<evidence type="ECO:0000256" key="7">
    <source>
        <dbReference type="RuleBase" id="RU369079"/>
    </source>
</evidence>
<keyword evidence="7" id="KW-0813">Transport</keyword>
<dbReference type="GO" id="GO:0005886">
    <property type="term" value="C:plasma membrane"/>
    <property type="evidence" value="ECO:0007669"/>
    <property type="project" value="UniProtKB-SubCell"/>
</dbReference>
<dbReference type="NCBIfam" id="TIGR00786">
    <property type="entry name" value="dctM"/>
    <property type="match status" value="1"/>
</dbReference>
<dbReference type="EMBL" id="CP025430">
    <property type="protein sequence ID" value="AUH63748.1"/>
    <property type="molecule type" value="Genomic_DNA"/>
</dbReference>
<keyword evidence="6 7" id="KW-0472">Membrane</keyword>
<evidence type="ECO:0000259" key="8">
    <source>
        <dbReference type="Pfam" id="PF06808"/>
    </source>
</evidence>
<dbReference type="GO" id="GO:0022857">
    <property type="term" value="F:transmembrane transporter activity"/>
    <property type="evidence" value="ECO:0007669"/>
    <property type="project" value="UniProtKB-UniRule"/>
</dbReference>
<evidence type="ECO:0000256" key="1">
    <source>
        <dbReference type="ARBA" id="ARBA00004429"/>
    </source>
</evidence>
<accession>A0A2H5EWQ9</accession>
<evidence type="ECO:0000256" key="2">
    <source>
        <dbReference type="ARBA" id="ARBA00022475"/>
    </source>
</evidence>
<dbReference type="OrthoDB" id="7374726at2"/>
<proteinExistence type="inferred from homology"/>
<reference evidence="9 10" key="1">
    <citation type="journal article" date="2013" name="Antonie Van Leeuwenhoek">
        <title>Paracoccus zhejiangensis sp. nov., isolated from activated sludge in wastewater-treatment system.</title>
        <authorList>
            <person name="Wu Z.G."/>
            <person name="Zhang D.F."/>
            <person name="Liu Y.L."/>
            <person name="Wang F."/>
            <person name="Jiang X."/>
            <person name="Li C."/>
            <person name="Li S.P."/>
            <person name="Hong Q."/>
            <person name="Li W.J."/>
        </authorList>
    </citation>
    <scope>NUCLEOTIDE SEQUENCE [LARGE SCALE GENOMIC DNA]</scope>
    <source>
        <strain evidence="9 10">J6</strain>
    </source>
</reference>
<comment type="subunit">
    <text evidence="7">The complex comprises the extracytoplasmic solute receptor protein and the two transmembrane proteins.</text>
</comment>
<dbReference type="Pfam" id="PF06808">
    <property type="entry name" value="DctM"/>
    <property type="match status" value="1"/>
</dbReference>
<evidence type="ECO:0000256" key="6">
    <source>
        <dbReference type="ARBA" id="ARBA00023136"/>
    </source>
</evidence>
<dbReference type="InterPro" id="IPR004681">
    <property type="entry name" value="TRAP_DctM"/>
</dbReference>
<evidence type="ECO:0000256" key="5">
    <source>
        <dbReference type="ARBA" id="ARBA00022989"/>
    </source>
</evidence>
<keyword evidence="4 7" id="KW-0812">Transmembrane</keyword>
<evidence type="ECO:0000256" key="3">
    <source>
        <dbReference type="ARBA" id="ARBA00022519"/>
    </source>
</evidence>
<comment type="caution">
    <text evidence="7">Lacks conserved residue(s) required for the propagation of feature annotation.</text>
</comment>
<dbReference type="PIRSF" id="PIRSF006066">
    <property type="entry name" value="HI0050"/>
    <property type="match status" value="1"/>
</dbReference>
<keyword evidence="10" id="KW-1185">Reference proteome</keyword>
<organism evidence="9 10">
    <name type="scientific">Paracoccus zhejiangensis</name>
    <dbReference type="NCBI Taxonomy" id="1077935"/>
    <lineage>
        <taxon>Bacteria</taxon>
        <taxon>Pseudomonadati</taxon>
        <taxon>Pseudomonadota</taxon>
        <taxon>Alphaproteobacteria</taxon>
        <taxon>Rhodobacterales</taxon>
        <taxon>Paracoccaceae</taxon>
        <taxon>Paracoccus</taxon>
    </lineage>
</organism>
<comment type="similarity">
    <text evidence="7">Belongs to the TRAP transporter large permease family.</text>
</comment>
<feature type="transmembrane region" description="Helical" evidence="7">
    <location>
        <begin position="396"/>
        <end position="417"/>
    </location>
</feature>
<protein>
    <recommendedName>
        <fullName evidence="7">TRAP transporter large permease protein</fullName>
    </recommendedName>
</protein>
<name>A0A2H5EWQ9_9RHOB</name>
<dbReference type="AlphaFoldDB" id="A0A2H5EWQ9"/>
<feature type="transmembrane region" description="Helical" evidence="7">
    <location>
        <begin position="47"/>
        <end position="68"/>
    </location>
</feature>
<feature type="domain" description="TRAP C4-dicarboxylate transport system permease DctM subunit" evidence="8">
    <location>
        <begin position="7"/>
        <end position="420"/>
    </location>
</feature>
<keyword evidence="5 7" id="KW-1133">Transmembrane helix</keyword>
<dbReference type="PANTHER" id="PTHR33362">
    <property type="entry name" value="SIALIC ACID TRAP TRANSPORTER PERMEASE PROTEIN SIAT-RELATED"/>
    <property type="match status" value="1"/>
</dbReference>
<evidence type="ECO:0000256" key="4">
    <source>
        <dbReference type="ARBA" id="ARBA00022692"/>
    </source>
</evidence>
<feature type="transmembrane region" description="Helical" evidence="7">
    <location>
        <begin position="272"/>
        <end position="296"/>
    </location>
</feature>
<feature type="transmembrane region" description="Helical" evidence="7">
    <location>
        <begin position="362"/>
        <end position="384"/>
    </location>
</feature>
<dbReference type="InterPro" id="IPR010656">
    <property type="entry name" value="DctM"/>
</dbReference>
<feature type="transmembrane region" description="Helical" evidence="7">
    <location>
        <begin position="213"/>
        <end position="238"/>
    </location>
</feature>
<comment type="subcellular location">
    <subcellularLocation>
        <location evidence="1 7">Cell inner membrane</location>
        <topology evidence="1 7">Multi-pass membrane protein</topology>
    </subcellularLocation>
</comment>
<keyword evidence="2" id="KW-1003">Cell membrane</keyword>
<keyword evidence="3 7" id="KW-0997">Cell inner membrane</keyword>
<evidence type="ECO:0000313" key="9">
    <source>
        <dbReference type="EMBL" id="AUH63748.1"/>
    </source>
</evidence>
<comment type="function">
    <text evidence="7">Part of the tripartite ATP-independent periplasmic (TRAP) transport system.</text>
</comment>
<feature type="transmembrane region" description="Helical" evidence="7">
    <location>
        <begin position="170"/>
        <end position="192"/>
    </location>
</feature>
<feature type="transmembrane region" description="Helical" evidence="7">
    <location>
        <begin position="316"/>
        <end position="334"/>
    </location>
</feature>
<evidence type="ECO:0000313" key="10">
    <source>
        <dbReference type="Proteomes" id="UP000234530"/>
    </source>
</evidence>